<feature type="domain" description="ABC transmembrane type-1" evidence="11">
    <location>
        <begin position="83"/>
        <end position="285"/>
    </location>
</feature>
<organism evidence="12 13">
    <name type="scientific">Hanamia caeni</name>
    <dbReference type="NCBI Taxonomy" id="2294116"/>
    <lineage>
        <taxon>Bacteria</taxon>
        <taxon>Pseudomonadati</taxon>
        <taxon>Bacteroidota</taxon>
        <taxon>Chitinophagia</taxon>
        <taxon>Chitinophagales</taxon>
        <taxon>Chitinophagaceae</taxon>
        <taxon>Hanamia</taxon>
    </lineage>
</organism>
<evidence type="ECO:0000313" key="12">
    <source>
        <dbReference type="EMBL" id="RNI35846.1"/>
    </source>
</evidence>
<comment type="subcellular location">
    <subcellularLocation>
        <location evidence="1 10">Cell membrane</location>
        <topology evidence="1 10">Multi-pass membrane protein</topology>
    </subcellularLocation>
</comment>
<protein>
    <recommendedName>
        <fullName evidence="3 10">Phosphate transport system permease protein PstA</fullName>
    </recommendedName>
</protein>
<dbReference type="GO" id="GO:0035435">
    <property type="term" value="P:phosphate ion transmembrane transport"/>
    <property type="evidence" value="ECO:0007669"/>
    <property type="project" value="InterPro"/>
</dbReference>
<name>A0A3M9NDL5_9BACT</name>
<dbReference type="PANTHER" id="PTHR42922">
    <property type="entry name" value="PHOSPHATE TRANSPORT SYSTEM PERMEASE PROTEIN PSTA"/>
    <property type="match status" value="1"/>
</dbReference>
<evidence type="ECO:0000259" key="11">
    <source>
        <dbReference type="PROSITE" id="PS50928"/>
    </source>
</evidence>
<keyword evidence="4" id="KW-0813">Transport</keyword>
<feature type="transmembrane region" description="Helical" evidence="10">
    <location>
        <begin position="82"/>
        <end position="108"/>
    </location>
</feature>
<proteinExistence type="inferred from homology"/>
<evidence type="ECO:0000256" key="5">
    <source>
        <dbReference type="ARBA" id="ARBA00022475"/>
    </source>
</evidence>
<evidence type="ECO:0000256" key="1">
    <source>
        <dbReference type="ARBA" id="ARBA00004651"/>
    </source>
</evidence>
<feature type="transmembrane region" description="Helical" evidence="10">
    <location>
        <begin position="266"/>
        <end position="284"/>
    </location>
</feature>
<feature type="transmembrane region" description="Helical" evidence="10">
    <location>
        <begin position="120"/>
        <end position="143"/>
    </location>
</feature>
<evidence type="ECO:0000256" key="2">
    <source>
        <dbReference type="ARBA" id="ARBA00007069"/>
    </source>
</evidence>
<keyword evidence="7 10" id="KW-0812">Transmembrane</keyword>
<keyword evidence="9 10" id="KW-0472">Membrane</keyword>
<dbReference type="NCBIfam" id="TIGR00974">
    <property type="entry name" value="3a0107s02c"/>
    <property type="match status" value="1"/>
</dbReference>
<dbReference type="SUPFAM" id="SSF161098">
    <property type="entry name" value="MetI-like"/>
    <property type="match status" value="1"/>
</dbReference>
<dbReference type="RefSeq" id="WP_123121127.1">
    <property type="nucleotide sequence ID" value="NZ_RJJR01000009.1"/>
</dbReference>
<dbReference type="GO" id="GO:0005315">
    <property type="term" value="F:phosphate transmembrane transporter activity"/>
    <property type="evidence" value="ECO:0007669"/>
    <property type="project" value="InterPro"/>
</dbReference>
<dbReference type="InterPro" id="IPR035906">
    <property type="entry name" value="MetI-like_sf"/>
</dbReference>
<dbReference type="OrthoDB" id="9807065at2"/>
<evidence type="ECO:0000313" key="13">
    <source>
        <dbReference type="Proteomes" id="UP000267223"/>
    </source>
</evidence>
<dbReference type="GO" id="GO:0005886">
    <property type="term" value="C:plasma membrane"/>
    <property type="evidence" value="ECO:0007669"/>
    <property type="project" value="UniProtKB-SubCell"/>
</dbReference>
<sequence>MRKADLVNVGDSKREIEKQIAHRNRKNKRFKGVIIAATIISTLPLLFILFYIFRQGISAINWQFLTHLPKPVGETGGGVANALVGSILILLVSCIIAIPVGIVIGIYLNEETNSRLAYYCRLAVDVLQGIPSIVIGIIIYEWIVRPMGGFSALSGSVALALMMLPSIIKSTEETLKLLPESLKEASLALGVPYYKTMLKVIVPTGLGGILTGVILSISRVVGETAPLLFTAFGSPFMTTDIFKPMSSLPLIIFNYATSPYEDWHQLAWGASMLLILMILILNIISKIIQRKWKVQF</sequence>
<dbReference type="Pfam" id="PF00528">
    <property type="entry name" value="BPD_transp_1"/>
    <property type="match status" value="1"/>
</dbReference>
<feature type="transmembrane region" description="Helical" evidence="10">
    <location>
        <begin position="149"/>
        <end position="168"/>
    </location>
</feature>
<accession>A0A3M9NDL5</accession>
<reference evidence="12 13" key="1">
    <citation type="submission" date="2018-11" db="EMBL/GenBank/DDBJ databases">
        <title>Draft genome sequence of Ferruginibacter sp. BO-59.</title>
        <authorList>
            <person name="Im W.T."/>
        </authorList>
    </citation>
    <scope>NUCLEOTIDE SEQUENCE [LARGE SCALE GENOMIC DNA]</scope>
    <source>
        <strain evidence="12 13">BO-59</strain>
    </source>
</reference>
<evidence type="ECO:0000256" key="10">
    <source>
        <dbReference type="RuleBase" id="RU363043"/>
    </source>
</evidence>
<dbReference type="InterPro" id="IPR005672">
    <property type="entry name" value="Phosphate_PstA"/>
</dbReference>
<dbReference type="AlphaFoldDB" id="A0A3M9NDL5"/>
<feature type="transmembrane region" description="Helical" evidence="10">
    <location>
        <begin position="33"/>
        <end position="53"/>
    </location>
</feature>
<evidence type="ECO:0000256" key="8">
    <source>
        <dbReference type="ARBA" id="ARBA00022989"/>
    </source>
</evidence>
<dbReference type="Gene3D" id="1.10.3720.10">
    <property type="entry name" value="MetI-like"/>
    <property type="match status" value="1"/>
</dbReference>
<keyword evidence="6" id="KW-0592">Phosphate transport</keyword>
<keyword evidence="8 10" id="KW-1133">Transmembrane helix</keyword>
<dbReference type="CDD" id="cd06261">
    <property type="entry name" value="TM_PBP2"/>
    <property type="match status" value="1"/>
</dbReference>
<dbReference type="InterPro" id="IPR051408">
    <property type="entry name" value="Phosphate_transprt_permease"/>
</dbReference>
<dbReference type="PANTHER" id="PTHR42922:SF1">
    <property type="entry name" value="PHOSPHATE TRANSPORT SYSTEM PERMEASE PROTEIN PSTA"/>
    <property type="match status" value="1"/>
</dbReference>
<keyword evidence="5 10" id="KW-1003">Cell membrane</keyword>
<keyword evidence="13" id="KW-1185">Reference proteome</keyword>
<feature type="transmembrane region" description="Helical" evidence="10">
    <location>
        <begin position="200"/>
        <end position="221"/>
    </location>
</feature>
<comment type="caution">
    <text evidence="12">The sequence shown here is derived from an EMBL/GenBank/DDBJ whole genome shotgun (WGS) entry which is preliminary data.</text>
</comment>
<comment type="similarity">
    <text evidence="2 10">Belongs to the binding-protein-dependent transport system permease family. CysTW subfamily.</text>
</comment>
<dbReference type="EMBL" id="RJJR01000009">
    <property type="protein sequence ID" value="RNI35846.1"/>
    <property type="molecule type" value="Genomic_DNA"/>
</dbReference>
<evidence type="ECO:0000256" key="6">
    <source>
        <dbReference type="ARBA" id="ARBA00022592"/>
    </source>
</evidence>
<evidence type="ECO:0000256" key="9">
    <source>
        <dbReference type="ARBA" id="ARBA00023136"/>
    </source>
</evidence>
<dbReference type="InterPro" id="IPR000515">
    <property type="entry name" value="MetI-like"/>
</dbReference>
<evidence type="ECO:0000256" key="4">
    <source>
        <dbReference type="ARBA" id="ARBA00022448"/>
    </source>
</evidence>
<evidence type="ECO:0000256" key="3">
    <source>
        <dbReference type="ARBA" id="ARBA00016864"/>
    </source>
</evidence>
<evidence type="ECO:0000256" key="7">
    <source>
        <dbReference type="ARBA" id="ARBA00022692"/>
    </source>
</evidence>
<dbReference type="Proteomes" id="UP000267223">
    <property type="component" value="Unassembled WGS sequence"/>
</dbReference>
<gene>
    <name evidence="12" type="primary">pstA</name>
    <name evidence="12" type="ORF">EFY79_12695</name>
</gene>
<dbReference type="PROSITE" id="PS50928">
    <property type="entry name" value="ABC_TM1"/>
    <property type="match status" value="1"/>
</dbReference>